<comment type="caution">
    <text evidence="1">The sequence shown here is derived from an EMBL/GenBank/DDBJ whole genome shotgun (WGS) entry which is preliminary data.</text>
</comment>
<accession>A0A2R6AXU1</accession>
<name>A0A2R6AXU1_9ARCH</name>
<evidence type="ECO:0000313" key="2">
    <source>
        <dbReference type="Proteomes" id="UP000240490"/>
    </source>
</evidence>
<sequence length="90" mass="10073">MGVNTVAYFIDGMGDLLKEMFNGMNLKELTKKALDKKLPVEVRLKVVDLMLNFGEDSVSHLEKVAKKADTEIAEYAGRKLRELGSSAQKR</sequence>
<gene>
    <name evidence="1" type="ORF">B9Q08_03250</name>
</gene>
<dbReference type="AlphaFoldDB" id="A0A2R6AXU1"/>
<protein>
    <submittedName>
        <fullName evidence="1">Uncharacterized protein</fullName>
    </submittedName>
</protein>
<evidence type="ECO:0000313" key="1">
    <source>
        <dbReference type="EMBL" id="PSN91210.1"/>
    </source>
</evidence>
<reference evidence="1 2" key="1">
    <citation type="submission" date="2017-04" db="EMBL/GenBank/DDBJ databases">
        <title>Novel microbial lineages endemic to geothermal iron-oxide mats fill important gaps in the evolutionary history of Archaea.</title>
        <authorList>
            <person name="Jay Z.J."/>
            <person name="Beam J.P."/>
            <person name="Dlakic M."/>
            <person name="Rusch D.B."/>
            <person name="Kozubal M.A."/>
            <person name="Inskeep W.P."/>
        </authorList>
    </citation>
    <scope>NUCLEOTIDE SEQUENCE [LARGE SCALE GENOMIC DNA]</scope>
    <source>
        <strain evidence="1">ECH_B_SAG-M15</strain>
    </source>
</reference>
<proteinExistence type="predicted"/>
<dbReference type="Proteomes" id="UP000240490">
    <property type="component" value="Unassembled WGS sequence"/>
</dbReference>
<dbReference type="EMBL" id="NEXJ01000053">
    <property type="protein sequence ID" value="PSN91210.1"/>
    <property type="molecule type" value="Genomic_DNA"/>
</dbReference>
<organism evidence="1 2">
    <name type="scientific">Candidatus Marsarchaeota G2 archaeon ECH_B_SAG-M15</name>
    <dbReference type="NCBI Taxonomy" id="1978162"/>
    <lineage>
        <taxon>Archaea</taxon>
        <taxon>Candidatus Marsarchaeota</taxon>
        <taxon>Candidatus Marsarchaeota group 2</taxon>
    </lineage>
</organism>